<sequence>MRKNISIMNGVRGCINGMDGGESVQLSNRQMALITKLLTLEQAVTTQTLAETVHVSVRTVKNDLRAIQDWLTDYGDYYRSKPRVGVWLAANAEEKAVLKRQLFTNQSGAQPCTSQERVEQIVLLLTINAGFMTTQQLENKIDISKNTVIADLDKVEHFLKPFQLSLERKNYYGYRIAGTELNIRSVLEAVLSRTLHTFEAPILTSADPLKDVRQIQFQTVPELQTVLGVVITELENQHYAEHADFDLEDVLTMVVRMTIGVVRLSMNHPISSYTPLSVTAEEQQKLPYLLFDQVVRHYDFPALADEYAYLLRGVNPRFDDQNIAGLTNQVIQMVSRQLDYPFDTDSQLKVNLFSHLLTKLSNKYKFTNEYNPFVTDLKQRNLPLFEAVQTALRDRISANPAVVSESFIAFVTLHFMVSLESHQTTQYARVLYVCSTGLGVTGLIKREIERHVSNIEIAGFASVTTVEHQVAALKPDLLISIFPITETALPVVQVNPLPSSGDVERIRAAVAKVLKVSATSLTPLRLAPAKATSEDQVHTLMLNGAVIYSTLRQYFGRRIPAGYQEAFMIHVMMAVQRIYFHHSYDPATVRGLKAQDTVEDVQTIKRVFLDNQLTINAPEISALLQYTRVQELSQKGG</sequence>
<dbReference type="GO" id="GO:0009401">
    <property type="term" value="P:phosphoenolpyruvate-dependent sugar phosphotransferase system"/>
    <property type="evidence" value="ECO:0007669"/>
    <property type="project" value="InterPro"/>
</dbReference>
<dbReference type="Gene3D" id="1.10.1790.10">
    <property type="entry name" value="PRD domain"/>
    <property type="match status" value="1"/>
</dbReference>
<dbReference type="PROSITE" id="PS51372">
    <property type="entry name" value="PRD_2"/>
    <property type="match status" value="1"/>
</dbReference>
<gene>
    <name evidence="7" type="ORF">D1831_11855</name>
</gene>
<keyword evidence="8" id="KW-1185">Reference proteome</keyword>
<protein>
    <submittedName>
        <fullName evidence="7">Transcription antiterminator</fullName>
    </submittedName>
</protein>
<keyword evidence="4" id="KW-0804">Transcription</keyword>
<dbReference type="AlphaFoldDB" id="A0A3R8LIP7"/>
<dbReference type="Pfam" id="PF08279">
    <property type="entry name" value="HTH_11"/>
    <property type="match status" value="1"/>
</dbReference>
<evidence type="ECO:0000256" key="2">
    <source>
        <dbReference type="ARBA" id="ARBA00023015"/>
    </source>
</evidence>
<keyword evidence="2" id="KW-0805">Transcription regulation</keyword>
<evidence type="ECO:0000256" key="4">
    <source>
        <dbReference type="ARBA" id="ARBA00023163"/>
    </source>
</evidence>
<name>A0A3R8LIP7_9LACO</name>
<dbReference type="Pfam" id="PF00874">
    <property type="entry name" value="PRD"/>
    <property type="match status" value="1"/>
</dbReference>
<comment type="caution">
    <text evidence="7">The sequence shown here is derived from an EMBL/GenBank/DDBJ whole genome shotgun (WGS) entry which is preliminary data.</text>
</comment>
<evidence type="ECO:0000313" key="7">
    <source>
        <dbReference type="EMBL" id="RRK09604.1"/>
    </source>
</evidence>
<evidence type="ECO:0000313" key="8">
    <source>
        <dbReference type="Proteomes" id="UP000283633"/>
    </source>
</evidence>
<dbReference type="InterPro" id="IPR050661">
    <property type="entry name" value="BglG_antiterminators"/>
</dbReference>
<feature type="domain" description="PRD" evidence="6">
    <location>
        <begin position="318"/>
        <end position="425"/>
    </location>
</feature>
<evidence type="ECO:0000256" key="1">
    <source>
        <dbReference type="ARBA" id="ARBA00022737"/>
    </source>
</evidence>
<dbReference type="Pfam" id="PF05043">
    <property type="entry name" value="Mga"/>
    <property type="match status" value="1"/>
</dbReference>
<dbReference type="InterPro" id="IPR007737">
    <property type="entry name" value="Mga_HTH"/>
</dbReference>
<dbReference type="Proteomes" id="UP000283633">
    <property type="component" value="Unassembled WGS sequence"/>
</dbReference>
<dbReference type="GO" id="GO:0008982">
    <property type="term" value="F:protein-N(PI)-phosphohistidine-sugar phosphotransferase activity"/>
    <property type="evidence" value="ECO:0007669"/>
    <property type="project" value="InterPro"/>
</dbReference>
<dbReference type="InterPro" id="IPR013196">
    <property type="entry name" value="HTH_11"/>
</dbReference>
<dbReference type="PANTHER" id="PTHR30185">
    <property type="entry name" value="CRYPTIC BETA-GLUCOSIDE BGL OPERON ANTITERMINATOR"/>
    <property type="match status" value="1"/>
</dbReference>
<proteinExistence type="predicted"/>
<evidence type="ECO:0000259" key="6">
    <source>
        <dbReference type="PROSITE" id="PS51372"/>
    </source>
</evidence>
<evidence type="ECO:0000259" key="5">
    <source>
        <dbReference type="PROSITE" id="PS51099"/>
    </source>
</evidence>
<accession>A0A3R8LIP7</accession>
<dbReference type="CDD" id="cd05568">
    <property type="entry name" value="PTS_IIB_bgl_like"/>
    <property type="match status" value="1"/>
</dbReference>
<organism evidence="7 8">
    <name type="scientific">Lactiplantibacillus garii</name>
    <dbReference type="NCBI Taxonomy" id="2306423"/>
    <lineage>
        <taxon>Bacteria</taxon>
        <taxon>Bacillati</taxon>
        <taxon>Bacillota</taxon>
        <taxon>Bacilli</taxon>
        <taxon>Lactobacillales</taxon>
        <taxon>Lactobacillaceae</taxon>
        <taxon>Lactiplantibacillus</taxon>
    </lineage>
</organism>
<feature type="domain" description="PTS EIIB type-2" evidence="5">
    <location>
        <begin position="428"/>
        <end position="518"/>
    </location>
</feature>
<keyword evidence="3" id="KW-0010">Activator</keyword>
<dbReference type="InterPro" id="IPR036634">
    <property type="entry name" value="PRD_sf"/>
</dbReference>
<dbReference type="InterPro" id="IPR036388">
    <property type="entry name" value="WH-like_DNA-bd_sf"/>
</dbReference>
<dbReference type="Gene3D" id="1.10.10.10">
    <property type="entry name" value="Winged helix-like DNA-binding domain superfamily/Winged helix DNA-binding domain"/>
    <property type="match status" value="1"/>
</dbReference>
<dbReference type="GO" id="GO:0006355">
    <property type="term" value="P:regulation of DNA-templated transcription"/>
    <property type="evidence" value="ECO:0007669"/>
    <property type="project" value="InterPro"/>
</dbReference>
<dbReference type="PROSITE" id="PS51099">
    <property type="entry name" value="PTS_EIIB_TYPE_2"/>
    <property type="match status" value="1"/>
</dbReference>
<dbReference type="EMBL" id="QWZQ01000047">
    <property type="protein sequence ID" value="RRK09604.1"/>
    <property type="molecule type" value="Genomic_DNA"/>
</dbReference>
<dbReference type="PANTHER" id="PTHR30185:SF13">
    <property type="entry name" value="LICABCH OPERON REGULATOR-RELATED"/>
    <property type="match status" value="1"/>
</dbReference>
<evidence type="ECO:0000256" key="3">
    <source>
        <dbReference type="ARBA" id="ARBA00023159"/>
    </source>
</evidence>
<dbReference type="InterPro" id="IPR011608">
    <property type="entry name" value="PRD"/>
</dbReference>
<dbReference type="InterPro" id="IPR013011">
    <property type="entry name" value="PTS_EIIB_2"/>
</dbReference>
<keyword evidence="1" id="KW-0677">Repeat</keyword>
<dbReference type="SUPFAM" id="SSF63520">
    <property type="entry name" value="PTS-regulatory domain, PRD"/>
    <property type="match status" value="1"/>
</dbReference>
<reference evidence="7 8" key="1">
    <citation type="submission" date="2018-08" db="EMBL/GenBank/DDBJ databases">
        <title>Genome Lactobacillus garii FI11369.</title>
        <authorList>
            <person name="Diaz M."/>
            <person name="Narbad A."/>
        </authorList>
    </citation>
    <scope>NUCLEOTIDE SEQUENCE [LARGE SCALE GENOMIC DNA]</scope>
    <source>
        <strain evidence="7 8">FI11369</strain>
    </source>
</reference>